<dbReference type="PANTHER" id="PTHR13696:SF52">
    <property type="entry name" value="PARA FAMILY PROTEIN CT_582"/>
    <property type="match status" value="1"/>
</dbReference>
<dbReference type="CDD" id="cd02042">
    <property type="entry name" value="ParAB_family"/>
    <property type="match status" value="1"/>
</dbReference>
<feature type="domain" description="AAA" evidence="1">
    <location>
        <begin position="5"/>
        <end position="180"/>
    </location>
</feature>
<sequence length="264" mass="28405">MESPVFAIANQKGGVGKTTSAVNLSAGLAANGIDTLLIDLDPQANATSGLGLEKEEGTSAYGPLMGEGTLSEKIVESGREHLFAIRSERDLVATEVELPRDEDYLFRLKGLIDAVREEYGFGAIILDCPPSSTVLSLNALAAADYLVVALQCEYLAMEGLGEILSMQKQIKEGGVNSNLEVAGILMTMFDIRTNLSNQVVSEVRSHFGDQVFSSVIPRNIRLTEAPSFGQTIFEYEKSSSGALAYEKLAQEFISRFGLKPSKGE</sequence>
<protein>
    <submittedName>
        <fullName evidence="2">ParA family protein</fullName>
    </submittedName>
</protein>
<dbReference type="SUPFAM" id="SSF52540">
    <property type="entry name" value="P-loop containing nucleoside triphosphate hydrolases"/>
    <property type="match status" value="1"/>
</dbReference>
<dbReference type="PANTHER" id="PTHR13696">
    <property type="entry name" value="P-LOOP CONTAINING NUCLEOSIDE TRIPHOSPHATE HYDROLASE"/>
    <property type="match status" value="1"/>
</dbReference>
<dbReference type="RefSeq" id="WP_185694882.1">
    <property type="nucleotide sequence ID" value="NZ_JACHVA010000141.1"/>
</dbReference>
<dbReference type="AlphaFoldDB" id="A0A7X1E800"/>
<proteinExistence type="predicted"/>
<dbReference type="PIRSF" id="PIRSF009320">
    <property type="entry name" value="Nuc_binding_HP_1000"/>
    <property type="match status" value="1"/>
</dbReference>
<name>A0A7X1E800_9BACT</name>
<comment type="caution">
    <text evidence="2">The sequence shown here is derived from an EMBL/GenBank/DDBJ whole genome shotgun (WGS) entry which is preliminary data.</text>
</comment>
<dbReference type="EMBL" id="JACHVA010000141">
    <property type="protein sequence ID" value="MBC2604267.1"/>
    <property type="molecule type" value="Genomic_DNA"/>
</dbReference>
<gene>
    <name evidence="2" type="ORF">H5P30_21005</name>
</gene>
<dbReference type="Proteomes" id="UP000525652">
    <property type="component" value="Unassembled WGS sequence"/>
</dbReference>
<accession>A0A7X1E800</accession>
<evidence type="ECO:0000313" key="2">
    <source>
        <dbReference type="EMBL" id="MBC2604267.1"/>
    </source>
</evidence>
<reference evidence="2 3" key="1">
    <citation type="submission" date="2020-07" db="EMBL/GenBank/DDBJ databases">
        <authorList>
            <person name="Feng X."/>
        </authorList>
    </citation>
    <scope>NUCLEOTIDE SEQUENCE [LARGE SCALE GENOMIC DNA]</scope>
    <source>
        <strain evidence="2 3">JCM14086</strain>
    </source>
</reference>
<evidence type="ECO:0000313" key="3">
    <source>
        <dbReference type="Proteomes" id="UP000525652"/>
    </source>
</evidence>
<keyword evidence="3" id="KW-1185">Reference proteome</keyword>
<evidence type="ECO:0000259" key="1">
    <source>
        <dbReference type="Pfam" id="PF13614"/>
    </source>
</evidence>
<dbReference type="FunFam" id="3.40.50.300:FF:000285">
    <property type="entry name" value="Sporulation initiation inhibitor Soj"/>
    <property type="match status" value="1"/>
</dbReference>
<dbReference type="Gene3D" id="3.40.50.300">
    <property type="entry name" value="P-loop containing nucleotide triphosphate hydrolases"/>
    <property type="match status" value="1"/>
</dbReference>
<dbReference type="InterPro" id="IPR027417">
    <property type="entry name" value="P-loop_NTPase"/>
</dbReference>
<organism evidence="2 3">
    <name type="scientific">Puniceicoccus vermicola</name>
    <dbReference type="NCBI Taxonomy" id="388746"/>
    <lineage>
        <taxon>Bacteria</taxon>
        <taxon>Pseudomonadati</taxon>
        <taxon>Verrucomicrobiota</taxon>
        <taxon>Opitutia</taxon>
        <taxon>Puniceicoccales</taxon>
        <taxon>Puniceicoccaceae</taxon>
        <taxon>Puniceicoccus</taxon>
    </lineage>
</organism>
<dbReference type="InterPro" id="IPR050678">
    <property type="entry name" value="DNA_Partitioning_ATPase"/>
</dbReference>
<dbReference type="InterPro" id="IPR025669">
    <property type="entry name" value="AAA_dom"/>
</dbReference>
<dbReference type="Pfam" id="PF13614">
    <property type="entry name" value="AAA_31"/>
    <property type="match status" value="1"/>
</dbReference>